<dbReference type="AlphaFoldDB" id="A0A5D4MBI6"/>
<dbReference type="InterPro" id="IPR046865">
    <property type="entry name" value="FapA_b_solenoid"/>
</dbReference>
<accession>A0A5D4MBI6</accession>
<dbReference type="RefSeq" id="WP_148954095.1">
    <property type="nucleotide sequence ID" value="NZ_VTEG01000008.1"/>
</dbReference>
<comment type="caution">
    <text evidence="2">The sequence shown here is derived from an EMBL/GenBank/DDBJ whole genome shotgun (WGS) entry which is preliminary data.</text>
</comment>
<dbReference type="Pfam" id="PF14804">
    <property type="entry name" value="Jag_N"/>
    <property type="match status" value="1"/>
</dbReference>
<dbReference type="InterPro" id="IPR005646">
    <property type="entry name" value="FapA"/>
</dbReference>
<dbReference type="InterPro" id="IPR032782">
    <property type="entry name" value="KhpB_N"/>
</dbReference>
<organism evidence="2 3">
    <name type="scientific">Rossellomorea vietnamensis</name>
    <dbReference type="NCBI Taxonomy" id="218284"/>
    <lineage>
        <taxon>Bacteria</taxon>
        <taxon>Bacillati</taxon>
        <taxon>Bacillota</taxon>
        <taxon>Bacilli</taxon>
        <taxon>Bacillales</taxon>
        <taxon>Bacillaceae</taxon>
        <taxon>Rossellomorea</taxon>
    </lineage>
</organism>
<dbReference type="SMART" id="SM01245">
    <property type="entry name" value="Jag_N"/>
    <property type="match status" value="1"/>
</dbReference>
<name>A0A5D4MBI6_9BACI</name>
<protein>
    <submittedName>
        <fullName evidence="2">DUF342 domain-containing protein</fullName>
    </submittedName>
</protein>
<gene>
    <name evidence="2" type="ORF">FZC84_12540</name>
</gene>
<dbReference type="PANTHER" id="PTHR38032:SF1">
    <property type="entry name" value="RNA-BINDING PROTEIN KHPB N-TERMINAL DOMAIN-CONTAINING PROTEIN"/>
    <property type="match status" value="1"/>
</dbReference>
<dbReference type="Pfam" id="PF20250">
    <property type="entry name" value="FapA_N"/>
    <property type="match status" value="1"/>
</dbReference>
<dbReference type="EMBL" id="VTEG01000008">
    <property type="protein sequence ID" value="TYR98848.1"/>
    <property type="molecule type" value="Genomic_DNA"/>
</dbReference>
<sequence length="687" mass="75850">METIVSRGKDVHEAISLGLELLNATRQEVEIEIIQQQSKRFMGLGQKQAVVKLTKQMESTNAPPHSHHSDSRNDFLKDIETLLEKDKLSIDEKESEKEDKAELLAGKAWVENGILYCESSPSHFPLVTLSEGIELYKNNEKVSEKTTILSQSDIYELKPAIIEKKTFWKVKLDTQKLKVEVEVHPGYESTWVIEDCKPDHHIKIKGREKREARNTLQYSDLMASLENLRVIHGFRQEEMMKAAQTEVSGTFVIAEGIRAQEGQDGWVEFVVEMADQNIGPRMSGDGKVDYREIKTFSTVRPGQVVATAHPPIPGKMGYTVTNEPLPARQTKPAVLRAGNGVALVGESFVATDAGRPQVEKRGRMVKVSILPKLLHQGNVNLESGNIRFKGDVEIQGEVEKGMMVEAEGDVMIHRAINAASITASGTVISYGSVLGSEISAGKYNLLVAELGIMIESLQKDVEKIIAFIGQLTLSPAFKSSDFARGGLQPLIRILLEKKFKGFPAQAKKYIEASRKGELFLNDEEWKQVSVSLTQLFLSVNKEVVTLEMIQELSYRMKALHKLSLTPAELDSFITIPNALNSRIYCSGNILILGQGSINSKVHAEGKLKVSGVIRGGEVFGRLGAEVNEAGAESGTPTLVTVPAGQTIKINKALEGTKIVIGHHRYTFNQTSYNIRARLAQDGSLLLS</sequence>
<proteinExistence type="predicted"/>
<evidence type="ECO:0000313" key="2">
    <source>
        <dbReference type="EMBL" id="TYR98848.1"/>
    </source>
</evidence>
<feature type="domain" description="RNA-binding protein KhpB N-terminal" evidence="1">
    <location>
        <begin position="5"/>
        <end position="56"/>
    </location>
</feature>
<dbReference type="Proteomes" id="UP000325182">
    <property type="component" value="Unassembled WGS sequence"/>
</dbReference>
<reference evidence="2 3" key="1">
    <citation type="submission" date="2019-08" db="EMBL/GenBank/DDBJ databases">
        <title>Bacillus genomes from the desert of Cuatro Cienegas, Coahuila.</title>
        <authorList>
            <person name="Olmedo-Alvarez G."/>
        </authorList>
    </citation>
    <scope>NUCLEOTIDE SEQUENCE [LARGE SCALE GENOMIC DNA]</scope>
    <source>
        <strain evidence="2 3">CH128b_4D</strain>
    </source>
</reference>
<dbReference type="PANTHER" id="PTHR38032">
    <property type="entry name" value="POLYMERASE-RELATED"/>
    <property type="match status" value="1"/>
</dbReference>
<dbReference type="InterPro" id="IPR046866">
    <property type="entry name" value="FapA_N"/>
</dbReference>
<dbReference type="InterPro" id="IPR038247">
    <property type="entry name" value="Jag_N_dom_sf"/>
</dbReference>
<evidence type="ECO:0000259" key="1">
    <source>
        <dbReference type="SMART" id="SM01245"/>
    </source>
</evidence>
<dbReference type="Gene3D" id="3.30.30.80">
    <property type="entry name" value="probable RNA-binding protein from clostridium symbiosum atcc 14940"/>
    <property type="match status" value="1"/>
</dbReference>
<evidence type="ECO:0000313" key="3">
    <source>
        <dbReference type="Proteomes" id="UP000325182"/>
    </source>
</evidence>
<dbReference type="Pfam" id="PF03961">
    <property type="entry name" value="FapA"/>
    <property type="match status" value="1"/>
</dbReference>